<comment type="caution">
    <text evidence="8">The sequence shown here is derived from an EMBL/GenBank/DDBJ whole genome shotgun (WGS) entry which is preliminary data.</text>
</comment>
<dbReference type="InterPro" id="IPR036388">
    <property type="entry name" value="WH-like_DNA-bd_sf"/>
</dbReference>
<dbReference type="GO" id="GO:0006352">
    <property type="term" value="P:DNA-templated transcription initiation"/>
    <property type="evidence" value="ECO:0007669"/>
    <property type="project" value="InterPro"/>
</dbReference>
<dbReference type="AlphaFoldDB" id="A0AAW9NLZ4"/>
<dbReference type="EMBL" id="JARSFG010000002">
    <property type="protein sequence ID" value="MEC1176975.1"/>
    <property type="molecule type" value="Genomic_DNA"/>
</dbReference>
<keyword evidence="3" id="KW-0731">Sigma factor</keyword>
<organism evidence="8 9">
    <name type="scientific">Metasolibacillus meyeri</name>
    <dbReference type="NCBI Taxonomy" id="1071052"/>
    <lineage>
        <taxon>Bacteria</taxon>
        <taxon>Bacillati</taxon>
        <taxon>Bacillota</taxon>
        <taxon>Bacilli</taxon>
        <taxon>Bacillales</taxon>
        <taxon>Caryophanaceae</taxon>
        <taxon>Metasolibacillus</taxon>
    </lineage>
</organism>
<keyword evidence="9" id="KW-1185">Reference proteome</keyword>
<dbReference type="Pfam" id="PF08281">
    <property type="entry name" value="Sigma70_r4_2"/>
    <property type="match status" value="1"/>
</dbReference>
<dbReference type="GO" id="GO:0003677">
    <property type="term" value="F:DNA binding"/>
    <property type="evidence" value="ECO:0007669"/>
    <property type="project" value="UniProtKB-KW"/>
</dbReference>
<feature type="domain" description="RNA polymerase sigma-70 region 2" evidence="6">
    <location>
        <begin position="21"/>
        <end position="90"/>
    </location>
</feature>
<dbReference type="NCBIfam" id="TIGR02937">
    <property type="entry name" value="sigma70-ECF"/>
    <property type="match status" value="1"/>
</dbReference>
<sequence length="184" mass="21591">MQHKFIKRLKKQKEDALEYIIDEYLPFVKAITFNILGPIGKQSAIDECVNDVFLEVWQNAEKFQGEPADFKRWIGTITKYKAIDYYRTLDKQNVREAELIDCYEQPNSNSEQTILQQEQKNEMLLHISQLEPPDCDIFTMKYFLDMSNSEIADILSLTKAAVDNRLYRGKKKLAQSPKLKELFI</sequence>
<keyword evidence="2" id="KW-0805">Transcription regulation</keyword>
<evidence type="ECO:0000259" key="7">
    <source>
        <dbReference type="Pfam" id="PF08281"/>
    </source>
</evidence>
<dbReference type="InterPro" id="IPR013325">
    <property type="entry name" value="RNA_pol_sigma_r2"/>
</dbReference>
<dbReference type="Gene3D" id="1.10.1740.10">
    <property type="match status" value="1"/>
</dbReference>
<dbReference type="InterPro" id="IPR013324">
    <property type="entry name" value="RNA_pol_sigma_r3/r4-like"/>
</dbReference>
<name>A0AAW9NLZ4_9BACL</name>
<evidence type="ECO:0000313" key="8">
    <source>
        <dbReference type="EMBL" id="MEC1176975.1"/>
    </source>
</evidence>
<dbReference type="Gene3D" id="1.10.10.10">
    <property type="entry name" value="Winged helix-like DNA-binding domain superfamily/Winged helix DNA-binding domain"/>
    <property type="match status" value="1"/>
</dbReference>
<dbReference type="InterPro" id="IPR013249">
    <property type="entry name" value="RNA_pol_sigma70_r4_t2"/>
</dbReference>
<dbReference type="InterPro" id="IPR007627">
    <property type="entry name" value="RNA_pol_sigma70_r2"/>
</dbReference>
<evidence type="ECO:0000256" key="2">
    <source>
        <dbReference type="ARBA" id="ARBA00023015"/>
    </source>
</evidence>
<dbReference type="RefSeq" id="WP_326121178.1">
    <property type="nucleotide sequence ID" value="NZ_JARSFG010000002.1"/>
</dbReference>
<feature type="domain" description="RNA polymerase sigma factor 70 region 4 type 2" evidence="7">
    <location>
        <begin position="127"/>
        <end position="173"/>
    </location>
</feature>
<protein>
    <submittedName>
        <fullName evidence="8">Sigma-70 family RNA polymerase sigma factor</fullName>
    </submittedName>
</protein>
<reference evidence="8 9" key="1">
    <citation type="submission" date="2023-03" db="EMBL/GenBank/DDBJ databases">
        <title>Bacillus Genome Sequencing.</title>
        <authorList>
            <person name="Dunlap C."/>
        </authorList>
    </citation>
    <scope>NUCLEOTIDE SEQUENCE [LARGE SCALE GENOMIC DNA]</scope>
    <source>
        <strain evidence="8 9">B-59205</strain>
    </source>
</reference>
<keyword evidence="4" id="KW-0238">DNA-binding</keyword>
<proteinExistence type="inferred from homology"/>
<evidence type="ECO:0000256" key="4">
    <source>
        <dbReference type="ARBA" id="ARBA00023125"/>
    </source>
</evidence>
<dbReference type="SUPFAM" id="SSF88659">
    <property type="entry name" value="Sigma3 and sigma4 domains of RNA polymerase sigma factors"/>
    <property type="match status" value="1"/>
</dbReference>
<evidence type="ECO:0000259" key="6">
    <source>
        <dbReference type="Pfam" id="PF04542"/>
    </source>
</evidence>
<keyword evidence="5" id="KW-0804">Transcription</keyword>
<evidence type="ECO:0000256" key="1">
    <source>
        <dbReference type="ARBA" id="ARBA00010641"/>
    </source>
</evidence>
<dbReference type="Proteomes" id="UP001344888">
    <property type="component" value="Unassembled WGS sequence"/>
</dbReference>
<dbReference type="GO" id="GO:0016987">
    <property type="term" value="F:sigma factor activity"/>
    <property type="evidence" value="ECO:0007669"/>
    <property type="project" value="UniProtKB-KW"/>
</dbReference>
<dbReference type="InterPro" id="IPR014284">
    <property type="entry name" value="RNA_pol_sigma-70_dom"/>
</dbReference>
<dbReference type="Pfam" id="PF04542">
    <property type="entry name" value="Sigma70_r2"/>
    <property type="match status" value="1"/>
</dbReference>
<evidence type="ECO:0000256" key="5">
    <source>
        <dbReference type="ARBA" id="ARBA00023163"/>
    </source>
</evidence>
<dbReference type="PANTHER" id="PTHR43133:SF8">
    <property type="entry name" value="RNA POLYMERASE SIGMA FACTOR HI_1459-RELATED"/>
    <property type="match status" value="1"/>
</dbReference>
<evidence type="ECO:0000313" key="9">
    <source>
        <dbReference type="Proteomes" id="UP001344888"/>
    </source>
</evidence>
<evidence type="ECO:0000256" key="3">
    <source>
        <dbReference type="ARBA" id="ARBA00023082"/>
    </source>
</evidence>
<gene>
    <name evidence="8" type="ORF">P9B03_00535</name>
</gene>
<comment type="similarity">
    <text evidence="1">Belongs to the sigma-70 factor family. ECF subfamily.</text>
</comment>
<dbReference type="InterPro" id="IPR039425">
    <property type="entry name" value="RNA_pol_sigma-70-like"/>
</dbReference>
<accession>A0AAW9NLZ4</accession>
<dbReference type="PANTHER" id="PTHR43133">
    <property type="entry name" value="RNA POLYMERASE ECF-TYPE SIGMA FACTO"/>
    <property type="match status" value="1"/>
</dbReference>
<dbReference type="SUPFAM" id="SSF88946">
    <property type="entry name" value="Sigma2 domain of RNA polymerase sigma factors"/>
    <property type="match status" value="1"/>
</dbReference>